<dbReference type="Gene3D" id="3.30.9.10">
    <property type="entry name" value="D-Amino Acid Oxidase, subunit A, domain 2"/>
    <property type="match status" value="1"/>
</dbReference>
<dbReference type="PANTHER" id="PTHR13847">
    <property type="entry name" value="SARCOSINE DEHYDROGENASE-RELATED"/>
    <property type="match status" value="1"/>
</dbReference>
<organism evidence="3 4">
    <name type="scientific">Anditalea andensis</name>
    <dbReference type="NCBI Taxonomy" id="1048983"/>
    <lineage>
        <taxon>Bacteria</taxon>
        <taxon>Pseudomonadati</taxon>
        <taxon>Bacteroidota</taxon>
        <taxon>Cytophagia</taxon>
        <taxon>Cytophagales</taxon>
        <taxon>Cytophagaceae</taxon>
        <taxon>Anditalea</taxon>
    </lineage>
</organism>
<dbReference type="InterPro" id="IPR036188">
    <property type="entry name" value="FAD/NAD-bd_sf"/>
</dbReference>
<comment type="caution">
    <text evidence="3">The sequence shown here is derived from an EMBL/GenBank/DDBJ whole genome shotgun (WGS) entry which is preliminary data.</text>
</comment>
<name>A0A074L2H7_9BACT</name>
<evidence type="ECO:0000256" key="1">
    <source>
        <dbReference type="SAM" id="Phobius"/>
    </source>
</evidence>
<evidence type="ECO:0000313" key="4">
    <source>
        <dbReference type="Proteomes" id="UP000027821"/>
    </source>
</evidence>
<sequence>MISYWEKKNFIRYDFIVIGAGIVGLSTAIHLKVKFPDKSVMVVERGIFPSGASSRNAGFACFGSVSEILDDLERLSEDEVVELVAKRYNGLSEITEIFGEDLLGYEKTGGYEIIRNEELGSLDQMDRINKMLKPLFGETVFTKVSNIDKFKFSDKVKAVIKNKYEGQLDSGKFIRALWHKCQEMKIQLFTGAEVEDIDRESGTVNVKNPIYKNKISFHAEKIALCTNAFSGQFLPDLQMKPGRGMVMVSKPIKNFPWEGAFHVDKGYTYFRNVDSRLLIGGGRNMDFINEETNAFGINAVIKDYLVKMTQETIFPNASIEFEMEWSGIMGFGNNKIPYVKLLDDKTGVAIRMGGMGVAIGWQAAKELVNLFEST</sequence>
<reference evidence="3 4" key="1">
    <citation type="submission" date="2014-04" db="EMBL/GenBank/DDBJ databases">
        <title>Characterization and application of a salt tolerant electro-active bacterium.</title>
        <authorList>
            <person name="Yang L."/>
            <person name="Wei S."/>
            <person name="Tay Q.X.M."/>
        </authorList>
    </citation>
    <scope>NUCLEOTIDE SEQUENCE [LARGE SCALE GENOMIC DNA]</scope>
    <source>
        <strain evidence="3 4">LY1</strain>
    </source>
</reference>
<dbReference type="GO" id="GO:0005737">
    <property type="term" value="C:cytoplasm"/>
    <property type="evidence" value="ECO:0007669"/>
    <property type="project" value="TreeGrafter"/>
</dbReference>
<dbReference type="Proteomes" id="UP000027821">
    <property type="component" value="Unassembled WGS sequence"/>
</dbReference>
<gene>
    <name evidence="3" type="ORF">EL17_02980</name>
</gene>
<dbReference type="SUPFAM" id="SSF51905">
    <property type="entry name" value="FAD/NAD(P)-binding domain"/>
    <property type="match status" value="1"/>
</dbReference>
<dbReference type="EMBL" id="JMIH01000014">
    <property type="protein sequence ID" value="KEO74655.1"/>
    <property type="molecule type" value="Genomic_DNA"/>
</dbReference>
<dbReference type="STRING" id="1048983.EL17_02980"/>
<dbReference type="AlphaFoldDB" id="A0A074L2H7"/>
<dbReference type="Pfam" id="PF01266">
    <property type="entry name" value="DAO"/>
    <property type="match status" value="1"/>
</dbReference>
<dbReference type="OrthoDB" id="1491488at2"/>
<dbReference type="Gene3D" id="3.50.50.60">
    <property type="entry name" value="FAD/NAD(P)-binding domain"/>
    <property type="match status" value="1"/>
</dbReference>
<evidence type="ECO:0000313" key="3">
    <source>
        <dbReference type="EMBL" id="KEO74655.1"/>
    </source>
</evidence>
<keyword evidence="1" id="KW-0812">Transmembrane</keyword>
<protein>
    <submittedName>
        <fullName evidence="3">FAD-dependent oxidoreductase</fullName>
    </submittedName>
</protein>
<feature type="domain" description="FAD dependent oxidoreductase" evidence="2">
    <location>
        <begin position="14"/>
        <end position="369"/>
    </location>
</feature>
<keyword evidence="1" id="KW-1133">Transmembrane helix</keyword>
<evidence type="ECO:0000259" key="2">
    <source>
        <dbReference type="Pfam" id="PF01266"/>
    </source>
</evidence>
<dbReference type="eggNOG" id="COG0665">
    <property type="taxonomic scope" value="Bacteria"/>
</dbReference>
<accession>A0A074L2H7</accession>
<keyword evidence="1" id="KW-0472">Membrane</keyword>
<dbReference type="InterPro" id="IPR006076">
    <property type="entry name" value="FAD-dep_OxRdtase"/>
</dbReference>
<dbReference type="RefSeq" id="WP_035070678.1">
    <property type="nucleotide sequence ID" value="NZ_JMIH01000014.1"/>
</dbReference>
<proteinExistence type="predicted"/>
<feature type="transmembrane region" description="Helical" evidence="1">
    <location>
        <begin position="12"/>
        <end position="31"/>
    </location>
</feature>
<dbReference type="PANTHER" id="PTHR13847:SF281">
    <property type="entry name" value="FAD DEPENDENT OXIDOREDUCTASE DOMAIN-CONTAINING PROTEIN"/>
    <property type="match status" value="1"/>
</dbReference>
<keyword evidence="4" id="KW-1185">Reference proteome</keyword>